<dbReference type="AlphaFoldDB" id="A0A553MU38"/>
<evidence type="ECO:0000313" key="2">
    <source>
        <dbReference type="EMBL" id="TRY56677.1"/>
    </source>
</evidence>
<gene>
    <name evidence="2" type="ORF">DNTS_021035</name>
</gene>
<name>A0A553MU38_9TELE</name>
<dbReference type="EMBL" id="SRMA01027269">
    <property type="protein sequence ID" value="TRY56677.1"/>
    <property type="molecule type" value="Genomic_DNA"/>
</dbReference>
<sequence>MFTRGREADDAALFLCLPFAVPCDVIAGNLSVSSAGGAGSLGGFLELSSSDNYTNVAEVPEPVPVPIPKAVSVTPVPVMVSDDPNPRMKIHNRCPERILLKESGREYVRLLPALSSVHHELFYQALSFPECKAKETLPALLLRIFTDTPAVTPTFKIDPDTLNTSLETPTPSSWTDPIDINSPGTQVNQEINQTDGCVQVVFLPGFGCLYVDILHESGCITLTLAAESSATELINTHRSPGSSLFFTFVLREATVCLCDDLSSQSSSIELLRLSISRLMLLLEPSQNSSFDPTVCSLAHTLTLRCAHLQLDNQLYQRASFHFPVILSPEPPSNEDFLSLRITLCPNIKPQQLTLSVCPARVYLEDTFIYYLRTLIQTYIPEPTKVGRILNRSVEHEVPSAVLEALQALVSPLALQSLCVEPLTLTVSVHASLKIYIASDHTPLSFTLFQRSGVCTTPRQLTHTLAMHYAAGALFRAGWVVGSLEILGSPASLVRSIGNGVSDFFRLPYEGLTRGPGAFISGVSRGTNSFIKHISKGTLTSITNLATSVSRNMDRLSLDEEHFTRQEEWRREHPESLGEGLRHGLSRLGLSLLGIVDQPMQSFTRPQDLPDSSSLSSSSSLARGFISGVGRGIVGAFTKPIGGAAELVSQTGYGLLHGAGLWQLPQQLHPPIETRSADASNSHLKYLWYQFQIKINPLYLFSDLQKKMLGALGGAELHMAIEVSVCNSSSSSGVSQERGGCLLLSSEVLFVVSVCEDAQQQAFPITEVQCHTLTPGRITLTLQQHRASSDPESLSSSSLPQQSPASSSSGCVSKVYEYQADDAFARVFVSKFHAVKNRALRIGFN</sequence>
<dbReference type="PANTHER" id="PTHR12517:SF0">
    <property type="entry name" value="INTERMEMBRANE LIPID TRANSFER PROTEIN VPS13B"/>
    <property type="match status" value="1"/>
</dbReference>
<feature type="region of interest" description="Disordered" evidence="1">
    <location>
        <begin position="788"/>
        <end position="808"/>
    </location>
</feature>
<organism evidence="2 3">
    <name type="scientific">Danionella cerebrum</name>
    <dbReference type="NCBI Taxonomy" id="2873325"/>
    <lineage>
        <taxon>Eukaryota</taxon>
        <taxon>Metazoa</taxon>
        <taxon>Chordata</taxon>
        <taxon>Craniata</taxon>
        <taxon>Vertebrata</taxon>
        <taxon>Euteleostomi</taxon>
        <taxon>Actinopterygii</taxon>
        <taxon>Neopterygii</taxon>
        <taxon>Teleostei</taxon>
        <taxon>Ostariophysi</taxon>
        <taxon>Cypriniformes</taxon>
        <taxon>Danionidae</taxon>
        <taxon>Danioninae</taxon>
        <taxon>Danionella</taxon>
    </lineage>
</organism>
<dbReference type="PANTHER" id="PTHR12517">
    <property type="entry name" value="VACUOLAR PROTEIN SORTING-ASSOCIATED PROTEIN 13B"/>
    <property type="match status" value="1"/>
</dbReference>
<reference evidence="2 3" key="1">
    <citation type="journal article" date="2019" name="Sci. Data">
        <title>Hybrid genome assembly and annotation of Danionella translucida.</title>
        <authorList>
            <person name="Kadobianskyi M."/>
            <person name="Schulze L."/>
            <person name="Schuelke M."/>
            <person name="Judkewitz B."/>
        </authorList>
    </citation>
    <scope>NUCLEOTIDE SEQUENCE [LARGE SCALE GENOMIC DNA]</scope>
    <source>
        <strain evidence="2 3">Bolton</strain>
    </source>
</reference>
<dbReference type="OrthoDB" id="445152at2759"/>
<protein>
    <submittedName>
        <fullName evidence="2">Uncharacterized protein</fullName>
    </submittedName>
</protein>
<proteinExistence type="predicted"/>
<accession>A0A553MU38</accession>
<keyword evidence="3" id="KW-1185">Reference proteome</keyword>
<feature type="compositionally biased region" description="Low complexity" evidence="1">
    <location>
        <begin position="789"/>
        <end position="808"/>
    </location>
</feature>
<dbReference type="InterPro" id="IPR039782">
    <property type="entry name" value="VPS13B"/>
</dbReference>
<comment type="caution">
    <text evidence="2">The sequence shown here is derived from an EMBL/GenBank/DDBJ whole genome shotgun (WGS) entry which is preliminary data.</text>
</comment>
<evidence type="ECO:0000313" key="3">
    <source>
        <dbReference type="Proteomes" id="UP000316079"/>
    </source>
</evidence>
<evidence type="ECO:0000256" key="1">
    <source>
        <dbReference type="SAM" id="MobiDB-lite"/>
    </source>
</evidence>
<dbReference type="Proteomes" id="UP000316079">
    <property type="component" value="Unassembled WGS sequence"/>
</dbReference>
<dbReference type="STRING" id="623744.A0A553MU38"/>